<evidence type="ECO:0000313" key="7">
    <source>
        <dbReference type="EMBL" id="RCK65153.1"/>
    </source>
</evidence>
<protein>
    <recommendedName>
        <fullName evidence="6">Hyphally-regulated cell wall protein N-terminal domain-containing protein</fullName>
    </recommendedName>
</protein>
<dbReference type="STRING" id="5486.A0A367YGZ6"/>
<evidence type="ECO:0000256" key="2">
    <source>
        <dbReference type="ARBA" id="ARBA00022512"/>
    </source>
</evidence>
<sequence length="138" mass="14640">MDGQSAILAKTSATSSCTIKVYGCGNGNMLGLDQTLVGQDDDPGYSYSSITGILVLHGSAKLVAFDIGPNYDDDLFELTTHSKALSGVRPLNAVRYNGPIPLPLRELPETCQVECKPIPVAPGIEPDEYAITVKITNV</sequence>
<feature type="domain" description="Hyphally-regulated cell wall protein N-terminal" evidence="6">
    <location>
        <begin position="2"/>
        <end position="122"/>
    </location>
</feature>
<proteinExistence type="predicted"/>
<dbReference type="OrthoDB" id="4022214at2759"/>
<dbReference type="AlphaFoldDB" id="A0A367YGZ6"/>
<keyword evidence="4" id="KW-0732">Signal</keyword>
<evidence type="ECO:0000256" key="1">
    <source>
        <dbReference type="ARBA" id="ARBA00004191"/>
    </source>
</evidence>
<evidence type="ECO:0000256" key="3">
    <source>
        <dbReference type="ARBA" id="ARBA00022525"/>
    </source>
</evidence>
<dbReference type="EMBL" id="QLNQ01000021">
    <property type="protein sequence ID" value="RCK65153.1"/>
    <property type="molecule type" value="Genomic_DNA"/>
</dbReference>
<name>A0A367YGZ6_9ASCO</name>
<keyword evidence="8" id="KW-1185">Reference proteome</keyword>
<dbReference type="GO" id="GO:0009277">
    <property type="term" value="C:fungal-type cell wall"/>
    <property type="evidence" value="ECO:0007669"/>
    <property type="project" value="UniProtKB-ARBA"/>
</dbReference>
<reference evidence="7 8" key="1">
    <citation type="submission" date="2018-06" db="EMBL/GenBank/DDBJ databases">
        <title>Whole genome sequencing of Candida tropicalis (genome annotated by CSBL at Korea University).</title>
        <authorList>
            <person name="Ahn J."/>
        </authorList>
    </citation>
    <scope>NUCLEOTIDE SEQUENCE [LARGE SCALE GENOMIC DNA]</scope>
    <source>
        <strain evidence="7 8">ATCC 20962</strain>
    </source>
</reference>
<evidence type="ECO:0000313" key="8">
    <source>
        <dbReference type="Proteomes" id="UP000253472"/>
    </source>
</evidence>
<keyword evidence="5" id="KW-0325">Glycoprotein</keyword>
<gene>
    <name evidence="7" type="ORF">Cantr_00798</name>
</gene>
<keyword evidence="2" id="KW-0134">Cell wall</keyword>
<evidence type="ECO:0000259" key="6">
    <source>
        <dbReference type="Pfam" id="PF11765"/>
    </source>
</evidence>
<dbReference type="Pfam" id="PF11765">
    <property type="entry name" value="Hyphal_reg_CWP"/>
    <property type="match status" value="1"/>
</dbReference>
<dbReference type="InterPro" id="IPR021031">
    <property type="entry name" value="Hyphal-reg_cell_wall_N"/>
</dbReference>
<comment type="caution">
    <text evidence="7">The sequence shown here is derived from an EMBL/GenBank/DDBJ whole genome shotgun (WGS) entry which is preliminary data.</text>
</comment>
<keyword evidence="3" id="KW-0964">Secreted</keyword>
<dbReference type="Proteomes" id="UP000253472">
    <property type="component" value="Unassembled WGS sequence"/>
</dbReference>
<comment type="subcellular location">
    <subcellularLocation>
        <location evidence="1">Secreted</location>
        <location evidence="1">Cell wall</location>
    </subcellularLocation>
</comment>
<organism evidence="7 8">
    <name type="scientific">Candida viswanathii</name>
    <dbReference type="NCBI Taxonomy" id="5486"/>
    <lineage>
        <taxon>Eukaryota</taxon>
        <taxon>Fungi</taxon>
        <taxon>Dikarya</taxon>
        <taxon>Ascomycota</taxon>
        <taxon>Saccharomycotina</taxon>
        <taxon>Pichiomycetes</taxon>
        <taxon>Debaryomycetaceae</taxon>
        <taxon>Candida/Lodderomyces clade</taxon>
        <taxon>Candida</taxon>
    </lineage>
</organism>
<evidence type="ECO:0000256" key="4">
    <source>
        <dbReference type="ARBA" id="ARBA00022729"/>
    </source>
</evidence>
<accession>A0A367YGZ6</accession>
<evidence type="ECO:0000256" key="5">
    <source>
        <dbReference type="ARBA" id="ARBA00023180"/>
    </source>
</evidence>